<reference evidence="1" key="1">
    <citation type="submission" date="2021-02" db="EMBL/GenBank/DDBJ databases">
        <authorList>
            <person name="Steward A R."/>
        </authorList>
    </citation>
    <scope>NUCLEOTIDE SEQUENCE</scope>
</reference>
<dbReference type="Proteomes" id="UP000663880">
    <property type="component" value="Unassembled WGS sequence"/>
</dbReference>
<sequence>MSDLLKKIESKKRCERYSAKKLPSFPKCKHKTNSTFKCLTLKTQDVARFHQNFYKLNNKVSQDNFILKHCRLSKCHRKRLKDQSRGPKNLSAEYYVTIKNPHKQVRVCKSAFIKILQVGKDRVTGILQRSYKDGGSVAKENRGGNHKKDRYAQRQRSVMTFIESIEAAEPHYCRAKS</sequence>
<proteinExistence type="predicted"/>
<keyword evidence="2" id="KW-1185">Reference proteome</keyword>
<comment type="caution">
    <text evidence="1">The sequence shown here is derived from an EMBL/GenBank/DDBJ whole genome shotgun (WGS) entry which is preliminary data.</text>
</comment>
<name>A0A821MAE8_9NEOP</name>
<dbReference type="OrthoDB" id="6779410at2759"/>
<organism evidence="1 2">
    <name type="scientific">Pieris macdunnoughi</name>
    <dbReference type="NCBI Taxonomy" id="345717"/>
    <lineage>
        <taxon>Eukaryota</taxon>
        <taxon>Metazoa</taxon>
        <taxon>Ecdysozoa</taxon>
        <taxon>Arthropoda</taxon>
        <taxon>Hexapoda</taxon>
        <taxon>Insecta</taxon>
        <taxon>Pterygota</taxon>
        <taxon>Neoptera</taxon>
        <taxon>Endopterygota</taxon>
        <taxon>Lepidoptera</taxon>
        <taxon>Glossata</taxon>
        <taxon>Ditrysia</taxon>
        <taxon>Papilionoidea</taxon>
        <taxon>Pieridae</taxon>
        <taxon>Pierinae</taxon>
        <taxon>Pieris</taxon>
    </lineage>
</organism>
<accession>A0A821MAE8</accession>
<protein>
    <submittedName>
        <fullName evidence="1">Uncharacterized protein</fullName>
    </submittedName>
</protein>
<evidence type="ECO:0000313" key="1">
    <source>
        <dbReference type="EMBL" id="CAF4763150.1"/>
    </source>
</evidence>
<gene>
    <name evidence="1" type="ORF">PMACD_LOCUS1416</name>
</gene>
<dbReference type="AlphaFoldDB" id="A0A821MAE8"/>
<dbReference type="EMBL" id="CAJOBZ010000002">
    <property type="protein sequence ID" value="CAF4763150.1"/>
    <property type="molecule type" value="Genomic_DNA"/>
</dbReference>
<evidence type="ECO:0000313" key="2">
    <source>
        <dbReference type="Proteomes" id="UP000663880"/>
    </source>
</evidence>